<dbReference type="RefSeq" id="WP_188774388.1">
    <property type="nucleotide sequence ID" value="NZ_BMMB01000002.1"/>
</dbReference>
<comment type="caution">
    <text evidence="5">The sequence shown here is derived from an EMBL/GenBank/DDBJ whole genome shotgun (WGS) entry which is preliminary data.</text>
</comment>
<dbReference type="PANTHER" id="PTHR18964">
    <property type="entry name" value="ROK (REPRESSOR, ORF, KINASE) FAMILY"/>
    <property type="match status" value="1"/>
</dbReference>
<comment type="function">
    <text evidence="1">Transcriptional repressor of xylose-utilizing enzymes.</text>
</comment>
<dbReference type="GO" id="GO:0016301">
    <property type="term" value="F:kinase activity"/>
    <property type="evidence" value="ECO:0007669"/>
    <property type="project" value="UniProtKB-KW"/>
</dbReference>
<dbReference type="SUPFAM" id="SSF53067">
    <property type="entry name" value="Actin-like ATPase domain"/>
    <property type="match status" value="1"/>
</dbReference>
<protein>
    <submittedName>
        <fullName evidence="5">NBD/HSP70 family sugar kinase</fullName>
    </submittedName>
</protein>
<sequence>MLTSIGNPQMIRNFNEYLILELIVNEAGLSRAEISRRTGLSKPTVSSAVQNLLYHRLVVETGLDTNQQGRKGQVLEFNPQVFHIFLLDIGAEGIQTGMTDLSGKVRNTGYIAWAELEGHSNAQQALQQRLKDIVTRHAPEDGPIRFVSAGIPAVVDPYTGYVQTLLPQLERYGELLSAPALRQLLGAEVLLDNDVNLAAVAEQEYGNGAGACSFIYISLGEGVGTGIVIQGQIYRGLAGAAGEWGQAALRKAETGIDGTEYQRLEQYIGNEGLRELLHEAAQQSDDTDAASWTIPELLEQAKNGHPLAVQVFERYADRLILPLAQMASLLAPERIVLGGQIGQAADVFLPIVQQALPALVPVMPELSASRLEESHEGAIMCGAAWAGVQRSFRYIREEMLVIGGKEAIQQDQGGV</sequence>
<dbReference type="InterPro" id="IPR036390">
    <property type="entry name" value="WH_DNA-bd_sf"/>
</dbReference>
<dbReference type="Proteomes" id="UP001185028">
    <property type="component" value="Unassembled WGS sequence"/>
</dbReference>
<evidence type="ECO:0000256" key="3">
    <source>
        <dbReference type="ARBA" id="ARBA00022629"/>
    </source>
</evidence>
<dbReference type="PANTHER" id="PTHR18964:SF149">
    <property type="entry name" value="BIFUNCTIONAL UDP-N-ACETYLGLUCOSAMINE 2-EPIMERASE_N-ACETYLMANNOSAMINE KINASE"/>
    <property type="match status" value="1"/>
</dbReference>
<dbReference type="InterPro" id="IPR000835">
    <property type="entry name" value="HTH_MarR-typ"/>
</dbReference>
<dbReference type="EMBL" id="JAVDQH010000002">
    <property type="protein sequence ID" value="MDR6242919.1"/>
    <property type="molecule type" value="Genomic_DNA"/>
</dbReference>
<reference evidence="5 6" key="1">
    <citation type="submission" date="2023-07" db="EMBL/GenBank/DDBJ databases">
        <title>Genomic Encyclopedia of Type Strains, Phase IV (KMG-IV): sequencing the most valuable type-strain genomes for metagenomic binning, comparative biology and taxonomic classification.</title>
        <authorList>
            <person name="Goeker M."/>
        </authorList>
    </citation>
    <scope>NUCLEOTIDE SEQUENCE [LARGE SCALE GENOMIC DNA]</scope>
    <source>
        <strain evidence="5 6">DSM 22170</strain>
    </source>
</reference>
<evidence type="ECO:0000256" key="1">
    <source>
        <dbReference type="ARBA" id="ARBA00002486"/>
    </source>
</evidence>
<keyword evidence="3" id="KW-0859">Xylose metabolism</keyword>
<accession>A0ABU1IUH9</accession>
<keyword evidence="5" id="KW-0418">Kinase</keyword>
<evidence type="ECO:0000256" key="2">
    <source>
        <dbReference type="ARBA" id="ARBA00006479"/>
    </source>
</evidence>
<comment type="similarity">
    <text evidence="2">Belongs to the ROK (NagC/XylR) family.</text>
</comment>
<gene>
    <name evidence="5" type="ORF">JOC58_000803</name>
</gene>
<name>A0ABU1IUH9_9BACL</name>
<feature type="domain" description="HTH marR-type" evidence="4">
    <location>
        <begin position="14"/>
        <end position="60"/>
    </location>
</feature>
<keyword evidence="5" id="KW-0808">Transferase</keyword>
<dbReference type="InterPro" id="IPR036388">
    <property type="entry name" value="WH-like_DNA-bd_sf"/>
</dbReference>
<organism evidence="5 6">
    <name type="scientific">Paenibacillus hunanensis</name>
    <dbReference type="NCBI Taxonomy" id="539262"/>
    <lineage>
        <taxon>Bacteria</taxon>
        <taxon>Bacillati</taxon>
        <taxon>Bacillota</taxon>
        <taxon>Bacilli</taxon>
        <taxon>Bacillales</taxon>
        <taxon>Paenibacillaceae</taxon>
        <taxon>Paenibacillus</taxon>
    </lineage>
</organism>
<keyword evidence="6" id="KW-1185">Reference proteome</keyword>
<evidence type="ECO:0000313" key="6">
    <source>
        <dbReference type="Proteomes" id="UP001185028"/>
    </source>
</evidence>
<dbReference type="Gene3D" id="1.10.10.10">
    <property type="entry name" value="Winged helix-like DNA-binding domain superfamily/Winged helix DNA-binding domain"/>
    <property type="match status" value="1"/>
</dbReference>
<evidence type="ECO:0000259" key="4">
    <source>
        <dbReference type="Pfam" id="PF12802"/>
    </source>
</evidence>
<evidence type="ECO:0000313" key="5">
    <source>
        <dbReference type="EMBL" id="MDR6242919.1"/>
    </source>
</evidence>
<keyword evidence="3" id="KW-0119">Carbohydrate metabolism</keyword>
<dbReference type="InterPro" id="IPR000600">
    <property type="entry name" value="ROK"/>
</dbReference>
<dbReference type="InterPro" id="IPR043129">
    <property type="entry name" value="ATPase_NBD"/>
</dbReference>
<dbReference type="Pfam" id="PF12802">
    <property type="entry name" value="MarR_2"/>
    <property type="match status" value="1"/>
</dbReference>
<proteinExistence type="inferred from homology"/>
<dbReference type="SUPFAM" id="SSF46785">
    <property type="entry name" value="Winged helix' DNA-binding domain"/>
    <property type="match status" value="1"/>
</dbReference>
<dbReference type="Gene3D" id="3.30.420.40">
    <property type="match status" value="2"/>
</dbReference>
<dbReference type="Pfam" id="PF00480">
    <property type="entry name" value="ROK"/>
    <property type="match status" value="1"/>
</dbReference>